<reference evidence="8" key="1">
    <citation type="submission" date="2021-01" db="EMBL/GenBank/DDBJ databases">
        <authorList>
            <person name="Corre E."/>
            <person name="Pelletier E."/>
            <person name="Niang G."/>
            <person name="Scheremetjew M."/>
            <person name="Finn R."/>
            <person name="Kale V."/>
            <person name="Holt S."/>
            <person name="Cochrane G."/>
            <person name="Meng A."/>
            <person name="Brown T."/>
            <person name="Cohen L."/>
        </authorList>
    </citation>
    <scope>NUCLEOTIDE SEQUENCE</scope>
    <source>
        <strain evidence="8">CCMP645</strain>
    </source>
</reference>
<evidence type="ECO:0000259" key="7">
    <source>
        <dbReference type="Pfam" id="PF04116"/>
    </source>
</evidence>
<feature type="region of interest" description="Disordered" evidence="5">
    <location>
        <begin position="288"/>
        <end position="337"/>
    </location>
</feature>
<proteinExistence type="predicted"/>
<keyword evidence="3 6" id="KW-1133">Transmembrane helix</keyword>
<dbReference type="InterPro" id="IPR050307">
    <property type="entry name" value="Sterol_Desaturase_Related"/>
</dbReference>
<feature type="transmembrane region" description="Helical" evidence="6">
    <location>
        <begin position="81"/>
        <end position="102"/>
    </location>
</feature>
<dbReference type="GO" id="GO:0008610">
    <property type="term" value="P:lipid biosynthetic process"/>
    <property type="evidence" value="ECO:0007669"/>
    <property type="project" value="InterPro"/>
</dbReference>
<accession>A0A7S4BVC4</accession>
<evidence type="ECO:0000256" key="3">
    <source>
        <dbReference type="ARBA" id="ARBA00022989"/>
    </source>
</evidence>
<dbReference type="Pfam" id="PF04116">
    <property type="entry name" value="FA_hydroxylase"/>
    <property type="match status" value="1"/>
</dbReference>
<dbReference type="AlphaFoldDB" id="A0A7S4BVC4"/>
<name>A0A7S4BVC4_CHRCT</name>
<keyword evidence="4 6" id="KW-0472">Membrane</keyword>
<feature type="transmembrane region" description="Helical" evidence="6">
    <location>
        <begin position="194"/>
        <end position="220"/>
    </location>
</feature>
<feature type="domain" description="Fatty acid hydroxylase" evidence="7">
    <location>
        <begin position="161"/>
        <end position="272"/>
    </location>
</feature>
<evidence type="ECO:0000256" key="1">
    <source>
        <dbReference type="ARBA" id="ARBA00004370"/>
    </source>
</evidence>
<feature type="transmembrane region" description="Helical" evidence="6">
    <location>
        <begin position="226"/>
        <end position="244"/>
    </location>
</feature>
<feature type="compositionally biased region" description="Basic residues" evidence="5">
    <location>
        <begin position="327"/>
        <end position="337"/>
    </location>
</feature>
<evidence type="ECO:0000256" key="6">
    <source>
        <dbReference type="SAM" id="Phobius"/>
    </source>
</evidence>
<comment type="subcellular location">
    <subcellularLocation>
        <location evidence="1">Membrane</location>
    </subcellularLocation>
</comment>
<dbReference type="EMBL" id="HBIZ01048181">
    <property type="protein sequence ID" value="CAE0778205.1"/>
    <property type="molecule type" value="Transcribed_RNA"/>
</dbReference>
<dbReference type="PANTHER" id="PTHR11863">
    <property type="entry name" value="STEROL DESATURASE"/>
    <property type="match status" value="1"/>
</dbReference>
<sequence>MGTSVPENFGWRGVWRMNVASHILAAIFTAHTCRGLFAHTPQEAFHLLLANPLLGGDGTSDGGLHEDGHSEKGLPLWTYSLGYAIPGILISGAGNLLAHALFERDLVPREDSRAVFTNAYAMAGSAPLLAPLHKGLYERRFGYLYFDMYDHSLGLLLLSAALCLLVTETWFYWVHRAMHTPWLYKHVHAMHHSFNPSFTGAAASFHALDVAALALGAFVVPSLVPTHHATLSAFLFLNLIYTLLQHAATRTSWGCGVLMDANLHNIHHDYASHACGIGFLARSSRKCPNGPKRRAVNGARRRREKGAKRRRRAKVVPKPQDLQQTQHKSKRFQKKTA</sequence>
<protein>
    <recommendedName>
        <fullName evidence="7">Fatty acid hydroxylase domain-containing protein</fullName>
    </recommendedName>
</protein>
<evidence type="ECO:0000256" key="2">
    <source>
        <dbReference type="ARBA" id="ARBA00022692"/>
    </source>
</evidence>
<dbReference type="GO" id="GO:0005506">
    <property type="term" value="F:iron ion binding"/>
    <property type="evidence" value="ECO:0007669"/>
    <property type="project" value="InterPro"/>
</dbReference>
<organism evidence="8">
    <name type="scientific">Chrysotila carterae</name>
    <name type="common">Marine alga</name>
    <name type="synonym">Syracosphaera carterae</name>
    <dbReference type="NCBI Taxonomy" id="13221"/>
    <lineage>
        <taxon>Eukaryota</taxon>
        <taxon>Haptista</taxon>
        <taxon>Haptophyta</taxon>
        <taxon>Prymnesiophyceae</taxon>
        <taxon>Isochrysidales</taxon>
        <taxon>Isochrysidaceae</taxon>
        <taxon>Chrysotila</taxon>
    </lineage>
</organism>
<gene>
    <name evidence="8" type="ORF">PCAR00345_LOCUS30844</name>
</gene>
<evidence type="ECO:0000256" key="4">
    <source>
        <dbReference type="ARBA" id="ARBA00023136"/>
    </source>
</evidence>
<dbReference type="GO" id="GO:0016020">
    <property type="term" value="C:membrane"/>
    <property type="evidence" value="ECO:0007669"/>
    <property type="project" value="UniProtKB-SubCell"/>
</dbReference>
<feature type="transmembrane region" description="Helical" evidence="6">
    <location>
        <begin position="114"/>
        <end position="133"/>
    </location>
</feature>
<feature type="transmembrane region" description="Helical" evidence="6">
    <location>
        <begin position="153"/>
        <end position="173"/>
    </location>
</feature>
<evidence type="ECO:0000256" key="5">
    <source>
        <dbReference type="SAM" id="MobiDB-lite"/>
    </source>
</evidence>
<dbReference type="GO" id="GO:0016491">
    <property type="term" value="F:oxidoreductase activity"/>
    <property type="evidence" value="ECO:0007669"/>
    <property type="project" value="InterPro"/>
</dbReference>
<dbReference type="InterPro" id="IPR006694">
    <property type="entry name" value="Fatty_acid_hydroxylase"/>
</dbReference>
<keyword evidence="2 6" id="KW-0812">Transmembrane</keyword>
<evidence type="ECO:0000313" key="8">
    <source>
        <dbReference type="EMBL" id="CAE0778205.1"/>
    </source>
</evidence>
<feature type="compositionally biased region" description="Basic residues" evidence="5">
    <location>
        <begin position="291"/>
        <end position="315"/>
    </location>
</feature>